<reference evidence="2" key="1">
    <citation type="journal article" date="2023" name="G3 (Bethesda)">
        <title>A reference genome for the long-term kleptoplast-retaining sea slug Elysia crispata morphotype clarki.</title>
        <authorList>
            <person name="Eastman K.E."/>
            <person name="Pendleton A.L."/>
            <person name="Shaikh M.A."/>
            <person name="Suttiyut T."/>
            <person name="Ogas R."/>
            <person name="Tomko P."/>
            <person name="Gavelis G."/>
            <person name="Widhalm J.R."/>
            <person name="Wisecaver J.H."/>
        </authorList>
    </citation>
    <scope>NUCLEOTIDE SEQUENCE</scope>
    <source>
        <strain evidence="2">ECLA1</strain>
    </source>
</reference>
<gene>
    <name evidence="2" type="ORF">RRG08_011923</name>
</gene>
<sequence>MPASGSSLSAASRAEARSTLPNHCVDHPSPGKMADPSAGTGESGSYTRQDANTPTQKPCFHYSLTLDLTLTDIYSIPIRGNRLFSQIPSEEGQH</sequence>
<keyword evidence="3" id="KW-1185">Reference proteome</keyword>
<evidence type="ECO:0000313" key="3">
    <source>
        <dbReference type="Proteomes" id="UP001283361"/>
    </source>
</evidence>
<evidence type="ECO:0000256" key="1">
    <source>
        <dbReference type="SAM" id="MobiDB-lite"/>
    </source>
</evidence>
<protein>
    <submittedName>
        <fullName evidence="2">Uncharacterized protein</fullName>
    </submittedName>
</protein>
<evidence type="ECO:0000313" key="2">
    <source>
        <dbReference type="EMBL" id="KAK3736186.1"/>
    </source>
</evidence>
<feature type="compositionally biased region" description="Low complexity" evidence="1">
    <location>
        <begin position="1"/>
        <end position="13"/>
    </location>
</feature>
<proteinExistence type="predicted"/>
<feature type="compositionally biased region" description="Polar residues" evidence="1">
    <location>
        <begin position="43"/>
        <end position="56"/>
    </location>
</feature>
<name>A0AAE0Y7V4_9GAST</name>
<dbReference type="Proteomes" id="UP001283361">
    <property type="component" value="Unassembled WGS sequence"/>
</dbReference>
<feature type="region of interest" description="Disordered" evidence="1">
    <location>
        <begin position="1"/>
        <end position="58"/>
    </location>
</feature>
<organism evidence="2 3">
    <name type="scientific">Elysia crispata</name>
    <name type="common">lettuce slug</name>
    <dbReference type="NCBI Taxonomy" id="231223"/>
    <lineage>
        <taxon>Eukaryota</taxon>
        <taxon>Metazoa</taxon>
        <taxon>Spiralia</taxon>
        <taxon>Lophotrochozoa</taxon>
        <taxon>Mollusca</taxon>
        <taxon>Gastropoda</taxon>
        <taxon>Heterobranchia</taxon>
        <taxon>Euthyneura</taxon>
        <taxon>Panpulmonata</taxon>
        <taxon>Sacoglossa</taxon>
        <taxon>Placobranchoidea</taxon>
        <taxon>Plakobranchidae</taxon>
        <taxon>Elysia</taxon>
    </lineage>
</organism>
<comment type="caution">
    <text evidence="2">The sequence shown here is derived from an EMBL/GenBank/DDBJ whole genome shotgun (WGS) entry which is preliminary data.</text>
</comment>
<accession>A0AAE0Y7V4</accession>
<dbReference type="AlphaFoldDB" id="A0AAE0Y7V4"/>
<dbReference type="EMBL" id="JAWDGP010006733">
    <property type="protein sequence ID" value="KAK3736186.1"/>
    <property type="molecule type" value="Genomic_DNA"/>
</dbReference>